<organism evidence="1 2">
    <name type="scientific">Candidatus Onthomorpha intestinigallinarum</name>
    <dbReference type="NCBI Taxonomy" id="2840880"/>
    <lineage>
        <taxon>Bacteria</taxon>
        <taxon>Pseudomonadati</taxon>
        <taxon>Bacteroidota</taxon>
        <taxon>Bacteroidia</taxon>
        <taxon>Bacteroidales</taxon>
        <taxon>Candidatus Onthomorpha</taxon>
    </lineage>
</organism>
<dbReference type="EMBL" id="DXGG01000079">
    <property type="protein sequence ID" value="HIW87106.1"/>
    <property type="molecule type" value="Genomic_DNA"/>
</dbReference>
<protein>
    <recommendedName>
        <fullName evidence="3">DUF4249 family protein</fullName>
    </recommendedName>
</protein>
<evidence type="ECO:0008006" key="3">
    <source>
        <dbReference type="Google" id="ProtNLM"/>
    </source>
</evidence>
<accession>A0A9D1UHS0</accession>
<reference evidence="1" key="1">
    <citation type="journal article" date="2021" name="PeerJ">
        <title>Extensive microbial diversity within the chicken gut microbiome revealed by metagenomics and culture.</title>
        <authorList>
            <person name="Gilroy R."/>
            <person name="Ravi A."/>
            <person name="Getino M."/>
            <person name="Pursley I."/>
            <person name="Horton D.L."/>
            <person name="Alikhan N.F."/>
            <person name="Baker D."/>
            <person name="Gharbi K."/>
            <person name="Hall N."/>
            <person name="Watson M."/>
            <person name="Adriaenssens E.M."/>
            <person name="Foster-Nyarko E."/>
            <person name="Jarju S."/>
            <person name="Secka A."/>
            <person name="Antonio M."/>
            <person name="Oren A."/>
            <person name="Chaudhuri R.R."/>
            <person name="La Ragione R."/>
            <person name="Hildebrand F."/>
            <person name="Pallen M.J."/>
        </authorList>
    </citation>
    <scope>NUCLEOTIDE SEQUENCE</scope>
    <source>
        <strain evidence="1">Gambia16-930</strain>
    </source>
</reference>
<proteinExistence type="predicted"/>
<comment type="caution">
    <text evidence="1">The sequence shown here is derived from an EMBL/GenBank/DDBJ whole genome shotgun (WGS) entry which is preliminary data.</text>
</comment>
<dbReference type="PROSITE" id="PS51257">
    <property type="entry name" value="PROKAR_LIPOPROTEIN"/>
    <property type="match status" value="1"/>
</dbReference>
<dbReference type="Proteomes" id="UP000824267">
    <property type="component" value="Unassembled WGS sequence"/>
</dbReference>
<reference evidence="1" key="2">
    <citation type="submission" date="2021-04" db="EMBL/GenBank/DDBJ databases">
        <authorList>
            <person name="Gilroy R."/>
        </authorList>
    </citation>
    <scope>NUCLEOTIDE SEQUENCE</scope>
    <source>
        <strain evidence="1">Gambia16-930</strain>
    </source>
</reference>
<dbReference type="AlphaFoldDB" id="A0A9D1UHS0"/>
<sequence length="342" mass="39974">MKYCFRLIIPLVAVCSVFTSCEVEFDPNGEWRPTTVIYGLMDQDDDTTFIRVQKGFVGVGNYLEFAKQKDSVYYKPEEIDVFMVSYYPWEKENVRDTFWFNYTETYSKPEGDFYSEKAPVYYCVTKGRLSYGEELKKEYKIIVRNNKTGGQTYATTRLIGNYDIISPNYSMRFQRDGDNYILKCQWYNINSSSAVNGEGITAKMYQPVIRFFYVENGNETYVDVPLPYKLNTSTQYGVVMNSNVYLQDILNGIKKELNYEAVRRWTEKNVFCELYINSCDLSMFEYYGNSLQQGNYLTDNGIYTNVNNGYGLFASRRRAVKVEFTETDNRFVEGLKDLDIGF</sequence>
<evidence type="ECO:0000313" key="2">
    <source>
        <dbReference type="Proteomes" id="UP000824267"/>
    </source>
</evidence>
<gene>
    <name evidence="1" type="ORF">IAC47_02395</name>
</gene>
<name>A0A9D1UHS0_9BACT</name>
<evidence type="ECO:0000313" key="1">
    <source>
        <dbReference type="EMBL" id="HIW87106.1"/>
    </source>
</evidence>